<protein>
    <submittedName>
        <fullName evidence="1">Uncharacterized protein</fullName>
    </submittedName>
</protein>
<keyword evidence="2" id="KW-1185">Reference proteome</keyword>
<dbReference type="EMBL" id="BPUB01000002">
    <property type="protein sequence ID" value="GJG59042.1"/>
    <property type="molecule type" value="Genomic_DNA"/>
</dbReference>
<reference evidence="1" key="1">
    <citation type="journal article" date="2022" name="Int. J. Syst. Evol. Microbiol.">
        <title>Prevotella lacticifex sp. nov., isolated from the rumen of cows.</title>
        <authorList>
            <person name="Shinkai T."/>
            <person name="Ikeyama N."/>
            <person name="Kumagai M."/>
            <person name="Ohmori H."/>
            <person name="Sakamoto M."/>
            <person name="Ohkuma M."/>
            <person name="Mitsumori M."/>
        </authorList>
    </citation>
    <scope>NUCLEOTIDE SEQUENCE</scope>
    <source>
        <strain evidence="1">R5076</strain>
    </source>
</reference>
<proteinExistence type="predicted"/>
<organism evidence="1 2">
    <name type="scientific">Prevotella lacticifex</name>
    <dbReference type="NCBI Taxonomy" id="2854755"/>
    <lineage>
        <taxon>Bacteria</taxon>
        <taxon>Pseudomonadati</taxon>
        <taxon>Bacteroidota</taxon>
        <taxon>Bacteroidia</taxon>
        <taxon>Bacteroidales</taxon>
        <taxon>Prevotellaceae</taxon>
        <taxon>Prevotella</taxon>
    </lineage>
</organism>
<dbReference type="RefSeq" id="WP_223928946.1">
    <property type="nucleotide sequence ID" value="NZ_BPTU01000001.1"/>
</dbReference>
<dbReference type="Proteomes" id="UP000825483">
    <property type="component" value="Unassembled WGS sequence"/>
</dbReference>
<sequence length="120" mass="14247">MEKQEIILQRCEAFLDENNIGHSRSEEGGKCIGIEMEQWTDGGVDMIHLIDGRDRDMDDPDWWKDELESIYEAFDVDEEIDIHRQDEKYRSAFTHRRSVEDFEGYEKWLKGISEQAKAFN</sequence>
<evidence type="ECO:0000313" key="2">
    <source>
        <dbReference type="Proteomes" id="UP000825483"/>
    </source>
</evidence>
<name>A0A9R1CAM7_9BACT</name>
<dbReference type="AlphaFoldDB" id="A0A9R1CAM7"/>
<evidence type="ECO:0000313" key="1">
    <source>
        <dbReference type="EMBL" id="GJG59042.1"/>
    </source>
</evidence>
<comment type="caution">
    <text evidence="1">The sequence shown here is derived from an EMBL/GenBank/DDBJ whole genome shotgun (WGS) entry which is preliminary data.</text>
</comment>
<dbReference type="GeneID" id="72466916"/>
<gene>
    <name evidence="1" type="ORF">PRLR5076_18930</name>
</gene>
<accession>A0A9R1CAM7</accession>